<evidence type="ECO:0000313" key="1">
    <source>
        <dbReference type="EMBL" id="VEI17740.1"/>
    </source>
</evidence>
<sequence length="220" mass="23514">MKQVAVLVEGQTEEVVVKNVLRDAASSRGICLTPVVVTTSSTPTGAHRGGGHWKHYDAKLLALPKASHWYRVGLLLDYYQYPRGAPGRNTGPANHTGDSGPGRQSALISALRGEYPDPRFRPLVVLHEIEALVLAAIDAGQGDGLLPERGLVELRQAITRAGGPEQVNSGPGTAPSKRLEAADPRYMKTVTGPLLIAEAGLGAVLARCPSFRAWWEDLLT</sequence>
<dbReference type="EMBL" id="LR134477">
    <property type="protein sequence ID" value="VEI17740.1"/>
    <property type="molecule type" value="Genomic_DNA"/>
</dbReference>
<evidence type="ECO:0008006" key="3">
    <source>
        <dbReference type="Google" id="ProtNLM"/>
    </source>
</evidence>
<name>A0A3S4VFC3_ACTVI</name>
<dbReference type="InterPro" id="IPR025455">
    <property type="entry name" value="DUF4276"/>
</dbReference>
<dbReference type="Proteomes" id="UP000268658">
    <property type="component" value="Chromosome"/>
</dbReference>
<accession>A0A3S4VFC3</accession>
<reference evidence="1 2" key="1">
    <citation type="submission" date="2018-12" db="EMBL/GenBank/DDBJ databases">
        <authorList>
            <consortium name="Pathogen Informatics"/>
        </authorList>
    </citation>
    <scope>NUCLEOTIDE SEQUENCE [LARGE SCALE GENOMIC DNA]</scope>
    <source>
        <strain evidence="1 2">NCTC10951</strain>
    </source>
</reference>
<proteinExistence type="predicted"/>
<dbReference type="RefSeq" id="WP_126414707.1">
    <property type="nucleotide sequence ID" value="NZ_JASPER010000023.1"/>
</dbReference>
<dbReference type="AlphaFoldDB" id="A0A3S4VFC3"/>
<dbReference type="Pfam" id="PF14103">
    <property type="entry name" value="DUF4276"/>
    <property type="match status" value="1"/>
</dbReference>
<organism evidence="1 2">
    <name type="scientific">Actinomyces viscosus</name>
    <dbReference type="NCBI Taxonomy" id="1656"/>
    <lineage>
        <taxon>Bacteria</taxon>
        <taxon>Bacillati</taxon>
        <taxon>Actinomycetota</taxon>
        <taxon>Actinomycetes</taxon>
        <taxon>Actinomycetales</taxon>
        <taxon>Actinomycetaceae</taxon>
        <taxon>Actinomyces</taxon>
    </lineage>
</organism>
<evidence type="ECO:0000313" key="2">
    <source>
        <dbReference type="Proteomes" id="UP000268658"/>
    </source>
</evidence>
<gene>
    <name evidence="1" type="ORF">NCTC10951_02349</name>
</gene>
<dbReference type="OrthoDB" id="9801478at2"/>
<dbReference type="KEGG" id="avc:NCTC10951_02349"/>
<protein>
    <recommendedName>
        <fullName evidence="3">DUF4276 domain-containing protein</fullName>
    </recommendedName>
</protein>